<evidence type="ECO:0000313" key="1">
    <source>
        <dbReference type="EMBL" id="QLH79812.1"/>
    </source>
</evidence>
<dbReference type="GeneID" id="56080608"/>
<dbReference type="OrthoDB" id="350798at2157"/>
<reference evidence="1 2" key="1">
    <citation type="submission" date="2020-07" db="EMBL/GenBank/DDBJ databases">
        <title>Halosimplex pelagicum sp. nov. and Halosimplex rubrum sp. nov., isolated from salted brown alga Laminaria, and emended description of the genus Halosimplex.</title>
        <authorList>
            <person name="Cui H."/>
        </authorList>
    </citation>
    <scope>NUCLEOTIDE SEQUENCE [LARGE SCALE GENOMIC DNA]</scope>
    <source>
        <strain evidence="1 2">R27</strain>
    </source>
</reference>
<protein>
    <submittedName>
        <fullName evidence="1">Uncharacterized protein</fullName>
    </submittedName>
</protein>
<dbReference type="AlphaFoldDB" id="A0A7D5TPK4"/>
<proteinExistence type="predicted"/>
<accession>A0A7D5TPK4</accession>
<name>A0A7D5TPK4_9EURY</name>
<keyword evidence="2" id="KW-1185">Reference proteome</keyword>
<dbReference type="KEGG" id="hrr:HZS55_22055"/>
<organism evidence="1 2">
    <name type="scientific">Halosimplex rubrum</name>
    <dbReference type="NCBI Taxonomy" id="869889"/>
    <lineage>
        <taxon>Archaea</taxon>
        <taxon>Methanobacteriati</taxon>
        <taxon>Methanobacteriota</taxon>
        <taxon>Stenosarchaea group</taxon>
        <taxon>Halobacteria</taxon>
        <taxon>Halobacteriales</taxon>
        <taxon>Haloarculaceae</taxon>
        <taxon>Halosimplex</taxon>
    </lineage>
</organism>
<sequence length="118" mass="13008">MARTHDGDRAYSWWKAKQLARKQGYGEKIEVPKTDEPSLPPEFERSALSISAGAQAVYRDQQKTDSFQVREYEGKWTIELDQHNPEAGNPLAHAVYDAPKYTAAAVVAVGAITSGLSS</sequence>
<dbReference type="EMBL" id="CP058910">
    <property type="protein sequence ID" value="QLH79812.1"/>
    <property type="molecule type" value="Genomic_DNA"/>
</dbReference>
<dbReference type="RefSeq" id="WP_179909676.1">
    <property type="nucleotide sequence ID" value="NZ_CP058910.1"/>
</dbReference>
<evidence type="ECO:0000313" key="2">
    <source>
        <dbReference type="Proteomes" id="UP000509667"/>
    </source>
</evidence>
<gene>
    <name evidence="1" type="ORF">HZS55_22055</name>
</gene>
<dbReference type="Proteomes" id="UP000509667">
    <property type="component" value="Chromosome"/>
</dbReference>